<dbReference type="Proteomes" id="UP000487757">
    <property type="component" value="Unassembled WGS sequence"/>
</dbReference>
<accession>A0A7K0G4G4</accession>
<evidence type="ECO:0000313" key="1">
    <source>
        <dbReference type="EMBL" id="MRX78119.1"/>
    </source>
</evidence>
<dbReference type="RefSeq" id="WP_154282529.1">
    <property type="nucleotide sequence ID" value="NZ_JBHUJQ010000001.1"/>
</dbReference>
<gene>
    <name evidence="1" type="ORF">GJU39_18735</name>
</gene>
<evidence type="ECO:0000313" key="2">
    <source>
        <dbReference type="Proteomes" id="UP000487757"/>
    </source>
</evidence>
<proteinExistence type="predicted"/>
<comment type="caution">
    <text evidence="1">The sequence shown here is derived from an EMBL/GenBank/DDBJ whole genome shotgun (WGS) entry which is preliminary data.</text>
</comment>
<reference evidence="1 2" key="1">
    <citation type="submission" date="2019-11" db="EMBL/GenBank/DDBJ databases">
        <title>Pedobacter petrophilus genome.</title>
        <authorList>
            <person name="Feldbauer M.J."/>
            <person name="Newman J.D."/>
        </authorList>
    </citation>
    <scope>NUCLEOTIDE SEQUENCE [LARGE SCALE GENOMIC DNA]</scope>
    <source>
        <strain evidence="1 2">LMG 29686</strain>
    </source>
</reference>
<keyword evidence="2" id="KW-1185">Reference proteome</keyword>
<organism evidence="1 2">
    <name type="scientific">Pedobacter petrophilus</name>
    <dbReference type="NCBI Taxonomy" id="1908241"/>
    <lineage>
        <taxon>Bacteria</taxon>
        <taxon>Pseudomonadati</taxon>
        <taxon>Bacteroidota</taxon>
        <taxon>Sphingobacteriia</taxon>
        <taxon>Sphingobacteriales</taxon>
        <taxon>Sphingobacteriaceae</taxon>
        <taxon>Pedobacter</taxon>
    </lineage>
</organism>
<protein>
    <submittedName>
        <fullName evidence="1">Uncharacterized protein</fullName>
    </submittedName>
</protein>
<sequence length="71" mass="7822">MRELSLSYQLPVERVTKFVKAANFAFAVRNLGLLWTANKEGIDPDFVAGLSATSLSLPPAISYNFSLNVNF</sequence>
<dbReference type="AlphaFoldDB" id="A0A7K0G4G4"/>
<dbReference type="EMBL" id="WKKH01000040">
    <property type="protein sequence ID" value="MRX78119.1"/>
    <property type="molecule type" value="Genomic_DNA"/>
</dbReference>
<name>A0A7K0G4G4_9SPHI</name>